<name>A0A1G2CYQ2_9BACT</name>
<protein>
    <submittedName>
        <fullName evidence="1">Uncharacterized protein</fullName>
    </submittedName>
</protein>
<organism evidence="1 2">
    <name type="scientific">Candidatus Lloydbacteria bacterium RIFCSPHIGHO2_01_FULL_49_22</name>
    <dbReference type="NCBI Taxonomy" id="1798658"/>
    <lineage>
        <taxon>Bacteria</taxon>
        <taxon>Candidatus Lloydiibacteriota</taxon>
    </lineage>
</organism>
<proteinExistence type="predicted"/>
<dbReference type="AlphaFoldDB" id="A0A1G2CYQ2"/>
<comment type="caution">
    <text evidence="1">The sequence shown here is derived from an EMBL/GenBank/DDBJ whole genome shotgun (WGS) entry which is preliminary data.</text>
</comment>
<reference evidence="1 2" key="1">
    <citation type="journal article" date="2016" name="Nat. Commun.">
        <title>Thousands of microbial genomes shed light on interconnected biogeochemical processes in an aquifer system.</title>
        <authorList>
            <person name="Anantharaman K."/>
            <person name="Brown C.T."/>
            <person name="Hug L.A."/>
            <person name="Sharon I."/>
            <person name="Castelle C.J."/>
            <person name="Probst A.J."/>
            <person name="Thomas B.C."/>
            <person name="Singh A."/>
            <person name="Wilkins M.J."/>
            <person name="Karaoz U."/>
            <person name="Brodie E.L."/>
            <person name="Williams K.H."/>
            <person name="Hubbard S.S."/>
            <person name="Banfield J.F."/>
        </authorList>
    </citation>
    <scope>NUCLEOTIDE SEQUENCE [LARGE SCALE GENOMIC DNA]</scope>
</reference>
<accession>A0A1G2CYQ2</accession>
<sequence length="65" mass="7154">MTVKKDRIVAFIKDMFGMNKKVGTKANSGKKAPVESIFLGEEASIPDELIRMLQEASTTPEQKGI</sequence>
<gene>
    <name evidence="1" type="ORF">A2845_00905</name>
</gene>
<dbReference type="EMBL" id="MHLI01000004">
    <property type="protein sequence ID" value="OGZ06342.1"/>
    <property type="molecule type" value="Genomic_DNA"/>
</dbReference>
<evidence type="ECO:0000313" key="2">
    <source>
        <dbReference type="Proteomes" id="UP000177122"/>
    </source>
</evidence>
<evidence type="ECO:0000313" key="1">
    <source>
        <dbReference type="EMBL" id="OGZ06342.1"/>
    </source>
</evidence>
<dbReference type="Proteomes" id="UP000177122">
    <property type="component" value="Unassembled WGS sequence"/>
</dbReference>